<keyword evidence="2" id="KW-1185">Reference proteome</keyword>
<dbReference type="EMBL" id="JBHRXP010000001">
    <property type="protein sequence ID" value="MFC3578960.1"/>
    <property type="molecule type" value="Genomic_DNA"/>
</dbReference>
<evidence type="ECO:0008006" key="3">
    <source>
        <dbReference type="Google" id="ProtNLM"/>
    </source>
</evidence>
<proteinExistence type="predicted"/>
<protein>
    <recommendedName>
        <fullName evidence="3">TonB-dependent receptor</fullName>
    </recommendedName>
</protein>
<accession>A0ABV7SQ21</accession>
<dbReference type="Proteomes" id="UP001595713">
    <property type="component" value="Unassembled WGS sequence"/>
</dbReference>
<evidence type="ECO:0000313" key="1">
    <source>
        <dbReference type="EMBL" id="MFC3578960.1"/>
    </source>
</evidence>
<name>A0ABV7SQ21_9SPHN</name>
<dbReference type="RefSeq" id="WP_261293644.1">
    <property type="nucleotide sequence ID" value="NZ_JANQBK010000004.1"/>
</dbReference>
<comment type="caution">
    <text evidence="1">The sequence shown here is derived from an EMBL/GenBank/DDBJ whole genome shotgun (WGS) entry which is preliminary data.</text>
</comment>
<sequence>MQIFLLWLLQSAAAPIAPDAMADLAHAPVLPRDACAVARTADTEDIVVCGNMRADRYRLPRLDHARFEPDRETPKAEIGIAGGLKGAAEVESATLLGGQVSNRLMVRLKLPF</sequence>
<organism evidence="1 2">
    <name type="scientific">Sphingomonas hylomeconis</name>
    <dbReference type="NCBI Taxonomy" id="1395958"/>
    <lineage>
        <taxon>Bacteria</taxon>
        <taxon>Pseudomonadati</taxon>
        <taxon>Pseudomonadota</taxon>
        <taxon>Alphaproteobacteria</taxon>
        <taxon>Sphingomonadales</taxon>
        <taxon>Sphingomonadaceae</taxon>
        <taxon>Sphingomonas</taxon>
    </lineage>
</organism>
<reference evidence="2" key="1">
    <citation type="journal article" date="2019" name="Int. J. Syst. Evol. Microbiol.">
        <title>The Global Catalogue of Microorganisms (GCM) 10K type strain sequencing project: providing services to taxonomists for standard genome sequencing and annotation.</title>
        <authorList>
            <consortium name="The Broad Institute Genomics Platform"/>
            <consortium name="The Broad Institute Genome Sequencing Center for Infectious Disease"/>
            <person name="Wu L."/>
            <person name="Ma J."/>
        </authorList>
    </citation>
    <scope>NUCLEOTIDE SEQUENCE [LARGE SCALE GENOMIC DNA]</scope>
    <source>
        <strain evidence="2">KCTC 42739</strain>
    </source>
</reference>
<gene>
    <name evidence="1" type="ORF">ACFONA_02180</name>
</gene>
<evidence type="ECO:0000313" key="2">
    <source>
        <dbReference type="Proteomes" id="UP001595713"/>
    </source>
</evidence>